<dbReference type="RefSeq" id="WP_353566376.1">
    <property type="nucleotide sequence ID" value="NZ_BAABRI010000007.1"/>
</dbReference>
<accession>A0ABP9UKU3</accession>
<protein>
    <submittedName>
        <fullName evidence="1">Uncharacterized protein</fullName>
    </submittedName>
</protein>
<evidence type="ECO:0000313" key="2">
    <source>
        <dbReference type="Proteomes" id="UP001476282"/>
    </source>
</evidence>
<sequence>MLAESLIGASVRAMPEPLIPPRLFEEFEAGAITREQLHAAMAWHAQELIVEVEEAVEDPVATWWETMLAKRAAGRLANRHGERRVRHVLLALSRIPGYSHARFLWNASHPDVPLHCFFRMRREPLFRLISIQHAHPMLRATVERGHGKGGLAREVYLLEHGPHGLIAHPDPVNN</sequence>
<organism evidence="1 2">
    <name type="scientific">Haloferula sargassicola</name>
    <dbReference type="NCBI Taxonomy" id="490096"/>
    <lineage>
        <taxon>Bacteria</taxon>
        <taxon>Pseudomonadati</taxon>
        <taxon>Verrucomicrobiota</taxon>
        <taxon>Verrucomicrobiia</taxon>
        <taxon>Verrucomicrobiales</taxon>
        <taxon>Verrucomicrobiaceae</taxon>
        <taxon>Haloferula</taxon>
    </lineage>
</organism>
<comment type="caution">
    <text evidence="1">The sequence shown here is derived from an EMBL/GenBank/DDBJ whole genome shotgun (WGS) entry which is preliminary data.</text>
</comment>
<evidence type="ECO:0000313" key="1">
    <source>
        <dbReference type="EMBL" id="GAA5482228.1"/>
    </source>
</evidence>
<reference evidence="1 2" key="1">
    <citation type="submission" date="2024-02" db="EMBL/GenBank/DDBJ databases">
        <title>Haloferula sargassicola NBRC 104335.</title>
        <authorList>
            <person name="Ichikawa N."/>
            <person name="Katano-Makiyama Y."/>
            <person name="Hidaka K."/>
        </authorList>
    </citation>
    <scope>NUCLEOTIDE SEQUENCE [LARGE SCALE GENOMIC DNA]</scope>
    <source>
        <strain evidence="1 2">NBRC 104335</strain>
    </source>
</reference>
<gene>
    <name evidence="1" type="ORF">Hsar01_01445</name>
</gene>
<proteinExistence type="predicted"/>
<dbReference type="Proteomes" id="UP001476282">
    <property type="component" value="Unassembled WGS sequence"/>
</dbReference>
<keyword evidence="2" id="KW-1185">Reference proteome</keyword>
<name>A0ABP9UKU3_9BACT</name>
<dbReference type="EMBL" id="BAABRI010000007">
    <property type="protein sequence ID" value="GAA5482228.1"/>
    <property type="molecule type" value="Genomic_DNA"/>
</dbReference>